<dbReference type="AlphaFoldDB" id="A0A836L3Q0"/>
<feature type="compositionally biased region" description="Polar residues" evidence="2">
    <location>
        <begin position="696"/>
        <end position="711"/>
    </location>
</feature>
<feature type="repeat" description="TPR" evidence="1">
    <location>
        <begin position="167"/>
        <end position="200"/>
    </location>
</feature>
<evidence type="ECO:0000313" key="3">
    <source>
        <dbReference type="EMBL" id="KAG5487523.1"/>
    </source>
</evidence>
<feature type="compositionally biased region" description="Basic and acidic residues" evidence="2">
    <location>
        <begin position="787"/>
        <end position="802"/>
    </location>
</feature>
<proteinExistence type="predicted"/>
<feature type="compositionally biased region" description="Low complexity" evidence="2">
    <location>
        <begin position="1119"/>
        <end position="1136"/>
    </location>
</feature>
<feature type="region of interest" description="Disordered" evidence="2">
    <location>
        <begin position="1"/>
        <end position="54"/>
    </location>
</feature>
<feature type="region of interest" description="Disordered" evidence="2">
    <location>
        <begin position="675"/>
        <end position="761"/>
    </location>
</feature>
<feature type="region of interest" description="Disordered" evidence="2">
    <location>
        <begin position="950"/>
        <end position="1147"/>
    </location>
</feature>
<feature type="compositionally biased region" description="Low complexity" evidence="2">
    <location>
        <begin position="9"/>
        <end position="26"/>
    </location>
</feature>
<feature type="region of interest" description="Disordered" evidence="2">
    <location>
        <begin position="476"/>
        <end position="512"/>
    </location>
</feature>
<reference evidence="4" key="1">
    <citation type="journal article" date="2021" name="Microbiol. Resour. Announc.">
        <title>LGAAP: Leishmaniinae Genome Assembly and Annotation Pipeline.</title>
        <authorList>
            <person name="Almutairi H."/>
            <person name="Urbaniak M.D."/>
            <person name="Bates M.D."/>
            <person name="Jariyapan N."/>
            <person name="Kwakye-Nuako G."/>
            <person name="Thomaz-Soccol V."/>
            <person name="Al-Salem W.S."/>
            <person name="Dillon R.J."/>
            <person name="Bates P.A."/>
            <person name="Gatherer D."/>
        </authorList>
    </citation>
    <scope>NUCLEOTIDE SEQUENCE [LARGE SCALE GENOMIC DNA]</scope>
</reference>
<dbReference type="KEGG" id="lmat:92517360"/>
<accession>A0A836L3Q0</accession>
<comment type="caution">
    <text evidence="3">The sequence shown here is derived from an EMBL/GenBank/DDBJ whole genome shotgun (WGS) entry which is preliminary data.</text>
</comment>
<dbReference type="EMBL" id="JAFEUZ010000004">
    <property type="protein sequence ID" value="KAG5487523.1"/>
    <property type="molecule type" value="Genomic_DNA"/>
</dbReference>
<feature type="compositionally biased region" description="Polar residues" evidence="2">
    <location>
        <begin position="1017"/>
        <end position="1031"/>
    </location>
</feature>
<feature type="compositionally biased region" description="Basic and acidic residues" evidence="2">
    <location>
        <begin position="1090"/>
        <end position="1099"/>
    </location>
</feature>
<feature type="compositionally biased region" description="Low complexity" evidence="2">
    <location>
        <begin position="741"/>
        <end position="755"/>
    </location>
</feature>
<gene>
    <name evidence="3" type="ORF">LSCM1_07480</name>
</gene>
<feature type="compositionally biased region" description="Acidic residues" evidence="2">
    <location>
        <begin position="600"/>
        <end position="616"/>
    </location>
</feature>
<dbReference type="InterPro" id="IPR019734">
    <property type="entry name" value="TPR_rpt"/>
</dbReference>
<dbReference type="RefSeq" id="XP_067181455.1">
    <property type="nucleotide sequence ID" value="XM_067324848.1"/>
</dbReference>
<feature type="compositionally biased region" description="Polar residues" evidence="2">
    <location>
        <begin position="1059"/>
        <end position="1076"/>
    </location>
</feature>
<dbReference type="OrthoDB" id="267133at2759"/>
<feature type="region of interest" description="Disordered" evidence="2">
    <location>
        <begin position="778"/>
        <end position="871"/>
    </location>
</feature>
<evidence type="ECO:0000313" key="4">
    <source>
        <dbReference type="Proteomes" id="UP000673552"/>
    </source>
</evidence>
<keyword evidence="1" id="KW-0802">TPR repeat</keyword>
<reference evidence="4" key="2">
    <citation type="journal article" date="2021" name="Sci. Data">
        <title>Chromosome-scale genome sequencing, assembly and annotation of six genomes from subfamily Leishmaniinae.</title>
        <authorList>
            <person name="Almutairi H."/>
            <person name="Urbaniak M.D."/>
            <person name="Bates M.D."/>
            <person name="Jariyapan N."/>
            <person name="Kwakye-Nuako G."/>
            <person name="Thomaz Soccol V."/>
            <person name="Al-Salem W.S."/>
            <person name="Dillon R.J."/>
            <person name="Bates P.A."/>
            <person name="Gatherer D."/>
        </authorList>
    </citation>
    <scope>NUCLEOTIDE SEQUENCE [LARGE SCALE GENOMIC DNA]</scope>
</reference>
<protein>
    <submittedName>
        <fullName evidence="3">Uncharacterized protein</fullName>
    </submittedName>
</protein>
<feature type="compositionally biased region" description="Basic and acidic residues" evidence="2">
    <location>
        <begin position="487"/>
        <end position="497"/>
    </location>
</feature>
<sequence length="1147" mass="125927">MGNGMSGTSRAGSPHSAPARASSAASTVGPRTRKVLVNAAPRTSTNNFRSPAAITEASVNRQNLLQSPEVRSASLQQAAAHRRQHLLGTNGTGPAARLAARERATDEEDSLEAFTRNADPASLRVLELIQQSDAVPPDCPSEKLRLLQQCYPLLEIVPKARFDQLAVTVHQKEGDIYYQQEDMESAKSTYSRAVTLAEKRVARQETDMYTVLKRYVLAMVGMARIWYNHERDRQGFTFADQKRPRVHAAADDGDAADDANASMHSLESSLVSDGGSVFSLNQAILKSMAPRPPRRQTGPLFQRVHVRAPHVTQDAQLNRENEFVLHSRVARELVASPCELLLLRCCEVVQIGHNAQSELLIPAQIELAQIYEDLGLYSRALLLVRRCMGILCSVYDYDHPWVVQLAQRADKLEGLLGEQTRNSMATKIQATWKMHRAMQQLEDALGHPVRRHQWIPRKYRTTPDLDFLGKYASDMPEDGLLGDSDDDKVRGGLRDGDGGDGPQAAEGNAMAPKQWSLVPQTAPEHERDLHTAESYYPAGALVRYAPTEHAEGGDTFTTVLPNATVVGTTQDTQTDTNVQHTEYGDVLTVRTTTITKTVTEDDVESTEDGTDAESSEDAGQSATSLPLAVPPPPPQQQQQHPRYITDTAHPAPPAAPYPYDDDADECIEEQEYSWAERVSTEPQQQPPPLPMRRAEQTQLSLRSQTVSTQARLSPPRSDKQTEASAPPRHREDEEPPRPRRQSSASMSRMARGSESVSHLHPVVGIPSAVARDAHLCESRLPEQLWPKPEREQSPPHSPREGESALGNLPRRPGQSADVRRQQLAPPSHASSDDVAPLDQEEEEEHSDAHLSSLASSRPHAPSVRHHSRREQLGDLVQPNASYEKESNGCPLFLPPLGYRGDNGQGCPSGMPVFLEAPTSEYPSALPHVPRQPRTIKTTRDYRIVKTRRVRTYVREPAPSSAEVENSSSSSGSVTAEDSMSSARWEEGSVSGSSCSRIVHSESVEEDEDRVDAASIDSKPNSTAAPRQQHLSQKARASYMPVPHRPHKPWMPTPPTKPMTQSTGNGSCSSDAAVQQPTPLPVNAEAIPTTSEKDSGDEGSRVVPGYSTSTTTVTRHVKSGRNGTTTRTTRRYSTSTNVQQTCDGEKSD</sequence>
<feature type="compositionally biased region" description="Basic and acidic residues" evidence="2">
    <location>
        <begin position="728"/>
        <end position="737"/>
    </location>
</feature>
<name>A0A836L3Q0_9TRYP</name>
<dbReference type="GeneID" id="92517360"/>
<organism evidence="3 4">
    <name type="scientific">Leishmania martiniquensis</name>
    <dbReference type="NCBI Taxonomy" id="1580590"/>
    <lineage>
        <taxon>Eukaryota</taxon>
        <taxon>Discoba</taxon>
        <taxon>Euglenozoa</taxon>
        <taxon>Kinetoplastea</taxon>
        <taxon>Metakinetoplastina</taxon>
        <taxon>Trypanosomatida</taxon>
        <taxon>Trypanosomatidae</taxon>
        <taxon>Leishmaniinae</taxon>
        <taxon>Leishmania</taxon>
    </lineage>
</organism>
<evidence type="ECO:0000256" key="2">
    <source>
        <dbReference type="SAM" id="MobiDB-lite"/>
    </source>
</evidence>
<evidence type="ECO:0000256" key="1">
    <source>
        <dbReference type="PROSITE-ProRule" id="PRU00339"/>
    </source>
</evidence>
<dbReference type="PROSITE" id="PS50005">
    <property type="entry name" value="TPR"/>
    <property type="match status" value="1"/>
</dbReference>
<feature type="compositionally biased region" description="Low complexity" evidence="2">
    <location>
        <begin position="955"/>
        <end position="978"/>
    </location>
</feature>
<dbReference type="Proteomes" id="UP000673552">
    <property type="component" value="Unassembled WGS sequence"/>
</dbReference>
<feature type="region of interest" description="Disordered" evidence="2">
    <location>
        <begin position="598"/>
        <end position="661"/>
    </location>
</feature>
<keyword evidence="4" id="KW-1185">Reference proteome</keyword>